<evidence type="ECO:0000256" key="3">
    <source>
        <dbReference type="ARBA" id="ARBA00022468"/>
    </source>
</evidence>
<feature type="region of interest" description="Disordered" evidence="11">
    <location>
        <begin position="483"/>
        <end position="557"/>
    </location>
</feature>
<feature type="compositionally biased region" description="Polar residues" evidence="11">
    <location>
        <begin position="1018"/>
        <end position="1032"/>
    </location>
</feature>
<evidence type="ECO:0000256" key="6">
    <source>
        <dbReference type="ARBA" id="ARBA00022927"/>
    </source>
</evidence>
<feature type="compositionally biased region" description="Polar residues" evidence="11">
    <location>
        <begin position="520"/>
        <end position="533"/>
    </location>
</feature>
<keyword evidence="6" id="KW-0653">Protein transport</keyword>
<feature type="compositionally biased region" description="Low complexity" evidence="11">
    <location>
        <begin position="146"/>
        <end position="172"/>
    </location>
</feature>
<dbReference type="Gene3D" id="1.10.10.750">
    <property type="entry name" value="Ypt/Rab-GAP domain of gyp1p, domain 1"/>
    <property type="match status" value="1"/>
</dbReference>
<feature type="domain" description="Rab-GAP TBC" evidence="12">
    <location>
        <begin position="653"/>
        <end position="837"/>
    </location>
</feature>
<evidence type="ECO:0000256" key="4">
    <source>
        <dbReference type="ARBA" id="ARBA00022490"/>
    </source>
</evidence>
<reference evidence="13" key="1">
    <citation type="submission" date="2023-10" db="EMBL/GenBank/DDBJ databases">
        <authorList>
            <person name="Noh H."/>
        </authorList>
    </citation>
    <scope>NUCLEOTIDE SEQUENCE</scope>
    <source>
        <strain evidence="13">DUCC4014</strain>
    </source>
</reference>
<dbReference type="Gene3D" id="1.10.8.270">
    <property type="entry name" value="putative rabgap domain of human tbc1 domain family member 14 like domains"/>
    <property type="match status" value="1"/>
</dbReference>
<dbReference type="SMART" id="SM00164">
    <property type="entry name" value="TBC"/>
    <property type="match status" value="1"/>
</dbReference>
<evidence type="ECO:0000256" key="11">
    <source>
        <dbReference type="SAM" id="MobiDB-lite"/>
    </source>
</evidence>
<dbReference type="FunFam" id="1.10.8.270:FF:000001">
    <property type="entry name" value="TBC1 domain family member 1"/>
    <property type="match status" value="1"/>
</dbReference>
<accession>A0AAF0YBC0</accession>
<dbReference type="GO" id="GO:0005737">
    <property type="term" value="C:cytoplasm"/>
    <property type="evidence" value="ECO:0007669"/>
    <property type="project" value="UniProtKB-SubCell"/>
</dbReference>
<comment type="similarity">
    <text evidence="8">Belongs to the GYP5 family.</text>
</comment>
<keyword evidence="14" id="KW-1185">Reference proteome</keyword>
<dbReference type="GO" id="GO:0015031">
    <property type="term" value="P:protein transport"/>
    <property type="evidence" value="ECO:0007669"/>
    <property type="project" value="UniProtKB-KW"/>
</dbReference>
<feature type="region of interest" description="Disordered" evidence="11">
    <location>
        <begin position="1"/>
        <end position="223"/>
    </location>
</feature>
<evidence type="ECO:0000256" key="5">
    <source>
        <dbReference type="ARBA" id="ARBA00022892"/>
    </source>
</evidence>
<dbReference type="FunFam" id="1.10.10.750:FF:000003">
    <property type="entry name" value="GTPase activating protein (Evi5)"/>
    <property type="match status" value="1"/>
</dbReference>
<dbReference type="AlphaFoldDB" id="A0AAF0YBC0"/>
<dbReference type="PANTHER" id="PTHR47219">
    <property type="entry name" value="RAB GTPASE-ACTIVATING PROTEIN 1-LIKE"/>
    <property type="match status" value="1"/>
</dbReference>
<dbReference type="PROSITE" id="PS50086">
    <property type="entry name" value="TBC_RABGAP"/>
    <property type="match status" value="1"/>
</dbReference>
<evidence type="ECO:0000256" key="10">
    <source>
        <dbReference type="SAM" id="Coils"/>
    </source>
</evidence>
<organism evidence="13 14">
    <name type="scientific">Vanrija pseudolonga</name>
    <dbReference type="NCBI Taxonomy" id="143232"/>
    <lineage>
        <taxon>Eukaryota</taxon>
        <taxon>Fungi</taxon>
        <taxon>Dikarya</taxon>
        <taxon>Basidiomycota</taxon>
        <taxon>Agaricomycotina</taxon>
        <taxon>Tremellomycetes</taxon>
        <taxon>Trichosporonales</taxon>
        <taxon>Trichosporonaceae</taxon>
        <taxon>Vanrija</taxon>
    </lineage>
</organism>
<keyword evidence="4" id="KW-0963">Cytoplasm</keyword>
<feature type="compositionally biased region" description="Basic and acidic residues" evidence="11">
    <location>
        <begin position="1"/>
        <end position="11"/>
    </location>
</feature>
<evidence type="ECO:0000256" key="8">
    <source>
        <dbReference type="ARBA" id="ARBA00061661"/>
    </source>
</evidence>
<feature type="compositionally biased region" description="Pro residues" evidence="11">
    <location>
        <begin position="541"/>
        <end position="552"/>
    </location>
</feature>
<keyword evidence="2" id="KW-0813">Transport</keyword>
<dbReference type="Gene3D" id="1.10.472.80">
    <property type="entry name" value="Ypt/Rab-GAP domain of gyp1p, domain 3"/>
    <property type="match status" value="1"/>
</dbReference>
<keyword evidence="5" id="KW-0931">ER-Golgi transport</keyword>
<dbReference type="Proteomes" id="UP000827549">
    <property type="component" value="Chromosome 5"/>
</dbReference>
<dbReference type="SUPFAM" id="SSF47923">
    <property type="entry name" value="Ypt/Rab-GAP domain of gyp1p"/>
    <property type="match status" value="2"/>
</dbReference>
<evidence type="ECO:0000256" key="7">
    <source>
        <dbReference type="ARBA" id="ARBA00023054"/>
    </source>
</evidence>
<protein>
    <recommendedName>
        <fullName evidence="9">GTPase-activating protein GYP5</fullName>
    </recommendedName>
</protein>
<dbReference type="PANTHER" id="PTHR47219:SF9">
    <property type="entry name" value="GTPASE ACTIVATING PROTEIN AND CENTROSOME-ASSOCIATED, ISOFORM B"/>
    <property type="match status" value="1"/>
</dbReference>
<dbReference type="FunFam" id="1.10.472.80:FF:000044">
    <property type="entry name" value="GTPase-activating protein GYP5"/>
    <property type="match status" value="1"/>
</dbReference>
<feature type="region of interest" description="Disordered" evidence="11">
    <location>
        <begin position="343"/>
        <end position="466"/>
    </location>
</feature>
<feature type="region of interest" description="Disordered" evidence="11">
    <location>
        <begin position="879"/>
        <end position="908"/>
    </location>
</feature>
<gene>
    <name evidence="13" type="primary">GYP5</name>
    <name evidence="13" type="ORF">LOC62_05G007104</name>
</gene>
<dbReference type="Pfam" id="PF23436">
    <property type="entry name" value="RabGap-TBC_2"/>
    <property type="match status" value="1"/>
</dbReference>
<evidence type="ECO:0000259" key="12">
    <source>
        <dbReference type="PROSITE" id="PS50086"/>
    </source>
</evidence>
<dbReference type="GO" id="GO:0016192">
    <property type="term" value="P:vesicle-mediated transport"/>
    <property type="evidence" value="ECO:0007669"/>
    <property type="project" value="UniProtKB-KW"/>
</dbReference>
<feature type="compositionally biased region" description="Low complexity" evidence="11">
    <location>
        <begin position="189"/>
        <end position="223"/>
    </location>
</feature>
<evidence type="ECO:0000256" key="1">
    <source>
        <dbReference type="ARBA" id="ARBA00004496"/>
    </source>
</evidence>
<dbReference type="RefSeq" id="XP_062629611.1">
    <property type="nucleotide sequence ID" value="XM_062773627.1"/>
</dbReference>
<feature type="compositionally biased region" description="Low complexity" evidence="11">
    <location>
        <begin position="41"/>
        <end position="61"/>
    </location>
</feature>
<evidence type="ECO:0000313" key="14">
    <source>
        <dbReference type="Proteomes" id="UP000827549"/>
    </source>
</evidence>
<dbReference type="GeneID" id="87810278"/>
<feature type="compositionally biased region" description="Acidic residues" evidence="11">
    <location>
        <begin position="12"/>
        <end position="32"/>
    </location>
</feature>
<dbReference type="GO" id="GO:0005096">
    <property type="term" value="F:GTPase activator activity"/>
    <property type="evidence" value="ECO:0007669"/>
    <property type="project" value="UniProtKB-KW"/>
</dbReference>
<feature type="region of interest" description="Disordered" evidence="11">
    <location>
        <begin position="1011"/>
        <end position="1057"/>
    </location>
</feature>
<feature type="coiled-coil region" evidence="10">
    <location>
        <begin position="948"/>
        <end position="1010"/>
    </location>
</feature>
<dbReference type="InterPro" id="IPR035969">
    <property type="entry name" value="Rab-GAP_TBC_sf"/>
</dbReference>
<sequence>MTSSLDHHESISDFDDLDVTDEISLSDEDDTTPTDSALGLSTSPSTTMAPTAGAAAAAGTPKTNGSSAASNASKVRGLAARWEQKPATGSAATSTSPSSSKSQTSGAAAAAKAIGSSPTAASRRPSSPRTAPGRQFSNPKITTTKPSGPGSRSSNGSTTSSPTTPLRSVSPSASFKATELRKGKSALKTSTTSPSARAASLSSSPTAVASTSHPAATSPSASPATLPVASAIIAQPSVTPAAETDAPIPADLDDAVDDHAFSPVTKATTSLATPVVIEPAAIVLTPPEPVHAPELELSRAERADDTSAAVFTTVSTAHAETEPEAEPEPTVRISLDEVALDEVPAEDTTHSADTSTDAVPEPATPPVQALADDFDNVSLSANPSPVLPPPRKPGASLFSRVLPDSFASPSTATTKEVAKDADATPTKDTTSRETSPPVETEGVKDSPTARPKLQNKNSGSGKSSFFSSATSAFNNFSLPIPSAARSHTAEPTPPPEQQHTPQAVSSATLTPTASPVPVSSWRTTMSATVSNLLSSTRSTTSPPPVPTSPSPGPSRNASTAFILNRVDSATASRDRNVARLSGGSVKLREGFERVRGEMAGAAREIRREHAASGAIEDTSAPNVDWVFWGAVVQDYEEVARTRPKDLSRAIQQGIPPVIRGPIWQLMSSSKSSELEETYKSLLKLTSPYEKAIHKDLSRTFPQHKFFQNAGTGQESLFMVVKAYSLYDREVGYTQGLAFIVAALLLNMPDEEAFCVLVRLMDSYNLRSHYLADMPGLQLRLYQFDRLVEDTLPLLHSHLMRKGIKSSMYASQWFMTLFSYRFPLSLVYRVLDIVLAEGIEAVFRFALAILRKSEDGLLQLEFEHILQFLQGDIFETYRASATPTGTGPDADSAQPGAHPAPQPEGEDQWRTNDFVRDAYEIHITPLMLDQYESEWEEKLRAQNAHIREVEQLRQANRHLSQHVKSLEGSLATMNNEHVELVRQLVLAKIAKEDMENELVRYKSLYAQLAGNREDGDLGSNPSVTSLAGYSTFSGGARGSKAGDTEQRSRRASANVGSE</sequence>
<feature type="compositionally biased region" description="Low complexity" evidence="11">
    <location>
        <begin position="85"/>
        <end position="134"/>
    </location>
</feature>
<feature type="compositionally biased region" description="Polar residues" evidence="11">
    <location>
        <begin position="504"/>
        <end position="513"/>
    </location>
</feature>
<name>A0AAF0YBC0_9TREE</name>
<evidence type="ECO:0000313" key="13">
    <source>
        <dbReference type="EMBL" id="WOO83585.1"/>
    </source>
</evidence>
<evidence type="ECO:0000256" key="9">
    <source>
        <dbReference type="ARBA" id="ARBA00072088"/>
    </source>
</evidence>
<keyword evidence="7 10" id="KW-0175">Coiled coil</keyword>
<dbReference type="InterPro" id="IPR050302">
    <property type="entry name" value="Rab_GAP_TBC_domain"/>
</dbReference>
<feature type="compositionally biased region" description="Polar residues" evidence="11">
    <location>
        <begin position="135"/>
        <end position="145"/>
    </location>
</feature>
<keyword evidence="3" id="KW-0343">GTPase activation</keyword>
<dbReference type="InterPro" id="IPR000195">
    <property type="entry name" value="Rab-GAP-TBC_dom"/>
</dbReference>
<proteinExistence type="inferred from homology"/>
<comment type="subcellular location">
    <subcellularLocation>
        <location evidence="1">Cytoplasm</location>
    </subcellularLocation>
</comment>
<feature type="compositionally biased region" description="Low complexity" evidence="11">
    <location>
        <begin position="455"/>
        <end position="466"/>
    </location>
</feature>
<evidence type="ECO:0000256" key="2">
    <source>
        <dbReference type="ARBA" id="ARBA00022448"/>
    </source>
</evidence>
<dbReference type="GO" id="GO:0031267">
    <property type="term" value="F:small GTPase binding"/>
    <property type="evidence" value="ECO:0007669"/>
    <property type="project" value="TreeGrafter"/>
</dbReference>
<feature type="compositionally biased region" description="Polar residues" evidence="11">
    <location>
        <begin position="62"/>
        <end position="73"/>
    </location>
</feature>
<dbReference type="EMBL" id="CP086718">
    <property type="protein sequence ID" value="WOO83585.1"/>
    <property type="molecule type" value="Genomic_DNA"/>
</dbReference>